<dbReference type="OrthoDB" id="546632at2759"/>
<feature type="binding site" evidence="5">
    <location>
        <position position="184"/>
    </location>
    <ligand>
        <name>Zn(2+)</name>
        <dbReference type="ChEBI" id="CHEBI:29105"/>
        <label>1</label>
    </ligand>
</feature>
<dbReference type="PROSITE" id="PS51845">
    <property type="entry name" value="PDEASE_I_2"/>
    <property type="match status" value="1"/>
</dbReference>
<feature type="binding site" evidence="4">
    <location>
        <position position="239"/>
    </location>
    <ligand>
        <name>AMP</name>
        <dbReference type="ChEBI" id="CHEBI:456215"/>
    </ligand>
</feature>
<evidence type="ECO:0000256" key="4">
    <source>
        <dbReference type="PIRSR" id="PIRSR623088-2"/>
    </source>
</evidence>
<dbReference type="Proteomes" id="UP000789342">
    <property type="component" value="Unassembled WGS sequence"/>
</dbReference>
<evidence type="ECO:0000256" key="8">
    <source>
        <dbReference type="SAM" id="MobiDB-lite"/>
    </source>
</evidence>
<dbReference type="CDD" id="cd00077">
    <property type="entry name" value="HDc"/>
    <property type="match status" value="1"/>
</dbReference>
<dbReference type="Gene3D" id="1.10.1300.10">
    <property type="entry name" value="3'5'-cyclic nucleotide phosphodiesterase, catalytic domain"/>
    <property type="match status" value="1"/>
</dbReference>
<feature type="domain" description="Response regulatory" evidence="9">
    <location>
        <begin position="1"/>
        <end position="54"/>
    </location>
</feature>
<dbReference type="InterPro" id="IPR002073">
    <property type="entry name" value="PDEase_catalytic_dom"/>
</dbReference>
<dbReference type="SUPFAM" id="SSF52172">
    <property type="entry name" value="CheY-like"/>
    <property type="match status" value="1"/>
</dbReference>
<evidence type="ECO:0000256" key="6">
    <source>
        <dbReference type="PROSITE-ProRule" id="PRU00169"/>
    </source>
</evidence>
<proteinExistence type="inferred from homology"/>
<dbReference type="SMART" id="SM00471">
    <property type="entry name" value="HDc"/>
    <property type="match status" value="1"/>
</dbReference>
<dbReference type="InterPro" id="IPR023174">
    <property type="entry name" value="PDEase_CS"/>
</dbReference>
<dbReference type="InterPro" id="IPR003607">
    <property type="entry name" value="HD/PDEase_dom"/>
</dbReference>
<comment type="caution">
    <text evidence="11">The sequence shown here is derived from an EMBL/GenBank/DDBJ whole genome shotgun (WGS) entry which is preliminary data.</text>
</comment>
<gene>
    <name evidence="11" type="ORF">AMORRO_LOCUS9769</name>
</gene>
<organism evidence="11 12">
    <name type="scientific">Acaulospora morrowiae</name>
    <dbReference type="NCBI Taxonomy" id="94023"/>
    <lineage>
        <taxon>Eukaryota</taxon>
        <taxon>Fungi</taxon>
        <taxon>Fungi incertae sedis</taxon>
        <taxon>Mucoromycota</taxon>
        <taxon>Glomeromycotina</taxon>
        <taxon>Glomeromycetes</taxon>
        <taxon>Diversisporales</taxon>
        <taxon>Acaulosporaceae</taxon>
        <taxon>Acaulospora</taxon>
    </lineage>
</organism>
<feature type="binding site" evidence="4">
    <location>
        <begin position="180"/>
        <end position="184"/>
    </location>
    <ligand>
        <name>AMP</name>
        <dbReference type="ChEBI" id="CHEBI:456215"/>
    </ligand>
</feature>
<evidence type="ECO:0000256" key="5">
    <source>
        <dbReference type="PIRSR" id="PIRSR623088-3"/>
    </source>
</evidence>
<dbReference type="InterPro" id="IPR023088">
    <property type="entry name" value="PDEase"/>
</dbReference>
<feature type="binding site" evidence="5">
    <location>
        <position position="352"/>
    </location>
    <ligand>
        <name>Zn(2+)</name>
        <dbReference type="ChEBI" id="CHEBI:29105"/>
        <label>1</label>
    </ligand>
</feature>
<dbReference type="GO" id="GO:0004114">
    <property type="term" value="F:3',5'-cyclic-nucleotide phosphodiesterase activity"/>
    <property type="evidence" value="ECO:0007669"/>
    <property type="project" value="InterPro"/>
</dbReference>
<feature type="domain" description="PDEase" evidence="10">
    <location>
        <begin position="100"/>
        <end position="447"/>
    </location>
</feature>
<dbReference type="PROSITE" id="PS00126">
    <property type="entry name" value="PDEASE_I_1"/>
    <property type="match status" value="1"/>
</dbReference>
<name>A0A9N9DSW4_9GLOM</name>
<feature type="binding site" evidence="5">
    <location>
        <position position="239"/>
    </location>
    <ligand>
        <name>Zn(2+)</name>
        <dbReference type="ChEBI" id="CHEBI:29105"/>
        <label>2</label>
    </ligand>
</feature>
<feature type="active site" description="Proton donor" evidence="3">
    <location>
        <position position="180"/>
    </location>
</feature>
<dbReference type="AlphaFoldDB" id="A0A9N9DSW4"/>
<evidence type="ECO:0000259" key="9">
    <source>
        <dbReference type="PROSITE" id="PS50110"/>
    </source>
</evidence>
<accession>A0A9N9DSW4</accession>
<evidence type="ECO:0000313" key="12">
    <source>
        <dbReference type="Proteomes" id="UP000789342"/>
    </source>
</evidence>
<dbReference type="EMBL" id="CAJVPV010009967">
    <property type="protein sequence ID" value="CAG8646768.1"/>
    <property type="molecule type" value="Genomic_DNA"/>
</dbReference>
<comment type="similarity">
    <text evidence="7">Belongs to the cyclic nucleotide phosphodiesterase family.</text>
</comment>
<feature type="non-terminal residue" evidence="11">
    <location>
        <position position="1"/>
    </location>
</feature>
<dbReference type="InterPro" id="IPR036971">
    <property type="entry name" value="PDEase_catalytic_dom_sf"/>
</dbReference>
<evidence type="ECO:0000256" key="2">
    <source>
        <dbReference type="ARBA" id="ARBA00022801"/>
    </source>
</evidence>
<feature type="binding site" evidence="5">
    <location>
        <position position="238"/>
    </location>
    <ligand>
        <name>Zn(2+)</name>
        <dbReference type="ChEBI" id="CHEBI:29105"/>
        <label>1</label>
    </ligand>
</feature>
<keyword evidence="12" id="KW-1185">Reference proteome</keyword>
<reference evidence="11" key="1">
    <citation type="submission" date="2021-06" db="EMBL/GenBank/DDBJ databases">
        <authorList>
            <person name="Kallberg Y."/>
            <person name="Tangrot J."/>
            <person name="Rosling A."/>
        </authorList>
    </citation>
    <scope>NUCLEOTIDE SEQUENCE</scope>
    <source>
        <strain evidence="11">CL551</strain>
    </source>
</reference>
<dbReference type="PANTHER" id="PTHR11347">
    <property type="entry name" value="CYCLIC NUCLEOTIDE PHOSPHODIESTERASE"/>
    <property type="match status" value="1"/>
</dbReference>
<dbReference type="GO" id="GO:0000160">
    <property type="term" value="P:phosphorelay signal transduction system"/>
    <property type="evidence" value="ECO:0007669"/>
    <property type="project" value="InterPro"/>
</dbReference>
<feature type="binding site" evidence="4">
    <location>
        <position position="404"/>
    </location>
    <ligand>
        <name>AMP</name>
        <dbReference type="ChEBI" id="CHEBI:456215"/>
    </ligand>
</feature>
<dbReference type="EC" id="3.1.4.-" evidence="7"/>
<keyword evidence="1 5" id="KW-0479">Metal-binding</keyword>
<dbReference type="InterPro" id="IPR011006">
    <property type="entry name" value="CheY-like_superfamily"/>
</dbReference>
<evidence type="ECO:0000256" key="3">
    <source>
        <dbReference type="PIRSR" id="PIRSR623088-1"/>
    </source>
</evidence>
<dbReference type="Pfam" id="PF00233">
    <property type="entry name" value="PDEase_I"/>
    <property type="match status" value="1"/>
</dbReference>
<feature type="binding site" evidence="4">
    <location>
        <position position="352"/>
    </location>
    <ligand>
        <name>AMP</name>
        <dbReference type="ChEBI" id="CHEBI:456215"/>
    </ligand>
</feature>
<feature type="compositionally biased region" description="Polar residues" evidence="8">
    <location>
        <begin position="449"/>
        <end position="462"/>
    </location>
</feature>
<dbReference type="PRINTS" id="PR00387">
    <property type="entry name" value="PDIESTERASE1"/>
</dbReference>
<comment type="cofactor">
    <cofactor evidence="7">
        <name>a divalent metal cation</name>
        <dbReference type="ChEBI" id="CHEBI:60240"/>
    </cofactor>
    <text evidence="7">Binds 2 divalent metal cations per subunit. Site 1 may preferentially bind zinc ions, while site 2 has a preference for magnesium and/or manganese ions.</text>
</comment>
<dbReference type="InterPro" id="IPR001789">
    <property type="entry name" value="Sig_transdc_resp-reg_receiver"/>
</dbReference>
<keyword evidence="2 7" id="KW-0378">Hydrolase</keyword>
<evidence type="ECO:0000313" key="11">
    <source>
        <dbReference type="EMBL" id="CAG8646768.1"/>
    </source>
</evidence>
<comment type="caution">
    <text evidence="6">Lacks conserved residue(s) required for the propagation of feature annotation.</text>
</comment>
<feature type="binding site" evidence="5">
    <location>
        <position position="239"/>
    </location>
    <ligand>
        <name>Zn(2+)</name>
        <dbReference type="ChEBI" id="CHEBI:29105"/>
        <label>1</label>
    </ligand>
</feature>
<sequence>EEISLGKLNHVIPIVCSWKDSTETMLDCMNKGAVDYLLKPIRLEVAKTMFLRMYRSDYSKSSIRCSGSLEQRLQKVSMKDKWLEETIFDYYTPPKPSMSVGYITRLNPAAELEKTNSLKRKLSVWEFNAHDLTEEDQLRCVVIIFEHVLEYNGLRVSSTNQLHQFIFAIMKCYHNTNPYHNFIHAVDVLQAMFHFLCKIDLIPSLFPSRFEKNRQRCFPDNLLKSTDAFALLLASIGHDVGHPGVSNNFLIQSQTPLAQIYNDTSVLESFHAMTLFNLMRKHDFMVYNPGTTEYAELRKTVVNAILATDMDLHEEYVVGINEQIKRFQSSDYELKADKERKIIIGALIKCADISNVARPYHIAESWSNVLMEEFRCQGDLQRKLGQPVPPLNDRHGSITQSDSQIWFIDFFAMPLFTSVGSLLPEMDFCIKYLETNKTSWQKCKENANGNDRSLRHNSSGNDSAVIVSPTDDSPTIVTAPAKNVPEAPSEDLRSNLDEALSNAGTSEAPLVQSNQSKQQTFSWPFFARSKSQAVPSANQHDNNLIQQNDRESSILCCSIQ</sequence>
<evidence type="ECO:0000259" key="10">
    <source>
        <dbReference type="PROSITE" id="PS51845"/>
    </source>
</evidence>
<protein>
    <recommendedName>
        <fullName evidence="7">Phosphodiesterase</fullName>
        <ecNumber evidence="7">3.1.4.-</ecNumber>
    </recommendedName>
</protein>
<evidence type="ECO:0000256" key="1">
    <source>
        <dbReference type="ARBA" id="ARBA00022723"/>
    </source>
</evidence>
<feature type="region of interest" description="Disordered" evidence="8">
    <location>
        <begin position="449"/>
        <end position="474"/>
    </location>
</feature>
<evidence type="ECO:0000256" key="7">
    <source>
        <dbReference type="RuleBase" id="RU363067"/>
    </source>
</evidence>
<dbReference type="GO" id="GO:0046872">
    <property type="term" value="F:metal ion binding"/>
    <property type="evidence" value="ECO:0007669"/>
    <property type="project" value="UniProtKB-KW"/>
</dbReference>
<dbReference type="PROSITE" id="PS50110">
    <property type="entry name" value="RESPONSE_REGULATORY"/>
    <property type="match status" value="1"/>
</dbReference>
<dbReference type="SUPFAM" id="SSF109604">
    <property type="entry name" value="HD-domain/PDEase-like"/>
    <property type="match status" value="1"/>
</dbReference>